<proteinExistence type="predicted"/>
<name>A0A1G4BME3_9PEZI</name>
<protein>
    <submittedName>
        <fullName evidence="2">Uncharacterized protein</fullName>
    </submittedName>
</protein>
<dbReference type="GeneID" id="34555332"/>
<evidence type="ECO:0000256" key="1">
    <source>
        <dbReference type="SAM" id="MobiDB-lite"/>
    </source>
</evidence>
<feature type="compositionally biased region" description="Basic and acidic residues" evidence="1">
    <location>
        <begin position="105"/>
        <end position="119"/>
    </location>
</feature>
<dbReference type="AlphaFoldDB" id="A0A1G4BME3"/>
<feature type="compositionally biased region" description="Polar residues" evidence="1">
    <location>
        <begin position="124"/>
        <end position="134"/>
    </location>
</feature>
<gene>
    <name evidence="2" type="ORF">CORC01_02171</name>
</gene>
<accession>A0A1G4BME3</accession>
<organism evidence="2 3">
    <name type="scientific">Colletotrichum orchidophilum</name>
    <dbReference type="NCBI Taxonomy" id="1209926"/>
    <lineage>
        <taxon>Eukaryota</taxon>
        <taxon>Fungi</taxon>
        <taxon>Dikarya</taxon>
        <taxon>Ascomycota</taxon>
        <taxon>Pezizomycotina</taxon>
        <taxon>Sordariomycetes</taxon>
        <taxon>Hypocreomycetidae</taxon>
        <taxon>Glomerellales</taxon>
        <taxon>Glomerellaceae</taxon>
        <taxon>Colletotrichum</taxon>
    </lineage>
</organism>
<dbReference type="Proteomes" id="UP000176998">
    <property type="component" value="Unassembled WGS sequence"/>
</dbReference>
<dbReference type="EMBL" id="MJBS01000012">
    <property type="protein sequence ID" value="OHF02476.1"/>
    <property type="molecule type" value="Genomic_DNA"/>
</dbReference>
<feature type="region of interest" description="Disordered" evidence="1">
    <location>
        <begin position="88"/>
        <end position="134"/>
    </location>
</feature>
<evidence type="ECO:0000313" key="3">
    <source>
        <dbReference type="Proteomes" id="UP000176998"/>
    </source>
</evidence>
<sequence length="134" mass="15192">MTGNLESISFAGMGDAADVDNISDVKLRWTRTSESLSFARSSPNQIYYDHDIGALDREDTWKEYARREIVILLRERIEAEVMKKIRERSTGTHIQATRQCSRAGAHAEAKLRKQTRESLKLGSRNHSNETAADP</sequence>
<feature type="compositionally biased region" description="Polar residues" evidence="1">
    <location>
        <begin position="91"/>
        <end position="100"/>
    </location>
</feature>
<evidence type="ECO:0000313" key="2">
    <source>
        <dbReference type="EMBL" id="OHF02476.1"/>
    </source>
</evidence>
<reference evidence="2 3" key="1">
    <citation type="submission" date="2016-09" db="EMBL/GenBank/DDBJ databases">
        <authorList>
            <person name="Capua I."/>
            <person name="De Benedictis P."/>
            <person name="Joannis T."/>
            <person name="Lombin L.H."/>
            <person name="Cattoli G."/>
        </authorList>
    </citation>
    <scope>NUCLEOTIDE SEQUENCE [LARGE SCALE GENOMIC DNA]</scope>
    <source>
        <strain evidence="2 3">IMI 309357</strain>
    </source>
</reference>
<keyword evidence="3" id="KW-1185">Reference proteome</keyword>
<dbReference type="RefSeq" id="XP_022479616.1">
    <property type="nucleotide sequence ID" value="XM_022613822.1"/>
</dbReference>
<comment type="caution">
    <text evidence="2">The sequence shown here is derived from an EMBL/GenBank/DDBJ whole genome shotgun (WGS) entry which is preliminary data.</text>
</comment>